<dbReference type="InterPro" id="IPR046335">
    <property type="entry name" value="LacI/GalR-like_sensor"/>
</dbReference>
<dbReference type="PANTHER" id="PTHR30146">
    <property type="entry name" value="LACI-RELATED TRANSCRIPTIONAL REPRESSOR"/>
    <property type="match status" value="1"/>
</dbReference>
<evidence type="ECO:0000313" key="5">
    <source>
        <dbReference type="EMBL" id="MEQ4486507.1"/>
    </source>
</evidence>
<keyword evidence="2 5" id="KW-0238">DNA-binding</keyword>
<dbReference type="Pfam" id="PF13377">
    <property type="entry name" value="Peripla_BP_3"/>
    <property type="match status" value="1"/>
</dbReference>
<protein>
    <submittedName>
        <fullName evidence="5">LacI family DNA-binding transcriptional regulator</fullName>
    </submittedName>
</protein>
<dbReference type="Proteomes" id="UP001493487">
    <property type="component" value="Unassembled WGS sequence"/>
</dbReference>
<dbReference type="CDD" id="cd06267">
    <property type="entry name" value="PBP1_LacI_sugar_binding-like"/>
    <property type="match status" value="1"/>
</dbReference>
<keyword evidence="1" id="KW-0805">Transcription regulation</keyword>
<dbReference type="RefSeq" id="WP_232184531.1">
    <property type="nucleotide sequence ID" value="NZ_JAIOAP010000003.1"/>
</dbReference>
<dbReference type="Gene3D" id="1.10.260.40">
    <property type="entry name" value="lambda repressor-like DNA-binding domains"/>
    <property type="match status" value="1"/>
</dbReference>
<keyword evidence="3" id="KW-0804">Transcription</keyword>
<evidence type="ECO:0000313" key="6">
    <source>
        <dbReference type="Proteomes" id="UP001493487"/>
    </source>
</evidence>
<gene>
    <name evidence="5" type="ORF">QJS35_29455</name>
</gene>
<dbReference type="PANTHER" id="PTHR30146:SF109">
    <property type="entry name" value="HTH-TYPE TRANSCRIPTIONAL REGULATOR GALS"/>
    <property type="match status" value="1"/>
</dbReference>
<evidence type="ECO:0000256" key="1">
    <source>
        <dbReference type="ARBA" id="ARBA00023015"/>
    </source>
</evidence>
<dbReference type="Gene3D" id="3.40.50.2300">
    <property type="match status" value="2"/>
</dbReference>
<name>A0ABV1L2K0_9BACL</name>
<dbReference type="SMART" id="SM00354">
    <property type="entry name" value="HTH_LACI"/>
    <property type="match status" value="1"/>
</dbReference>
<dbReference type="CDD" id="cd01392">
    <property type="entry name" value="HTH_LacI"/>
    <property type="match status" value="1"/>
</dbReference>
<keyword evidence="6" id="KW-1185">Reference proteome</keyword>
<evidence type="ECO:0000256" key="2">
    <source>
        <dbReference type="ARBA" id="ARBA00023125"/>
    </source>
</evidence>
<comment type="caution">
    <text evidence="5">The sequence shown here is derived from an EMBL/GenBank/DDBJ whole genome shotgun (WGS) entry which is preliminary data.</text>
</comment>
<feature type="domain" description="HTH lacI-type" evidence="4">
    <location>
        <begin position="2"/>
        <end position="56"/>
    </location>
</feature>
<dbReference type="InterPro" id="IPR028082">
    <property type="entry name" value="Peripla_BP_I"/>
</dbReference>
<evidence type="ECO:0000256" key="3">
    <source>
        <dbReference type="ARBA" id="ARBA00023163"/>
    </source>
</evidence>
<dbReference type="EMBL" id="JASKHM010000022">
    <property type="protein sequence ID" value="MEQ4486507.1"/>
    <property type="molecule type" value="Genomic_DNA"/>
</dbReference>
<proteinExistence type="predicted"/>
<reference evidence="5 6" key="1">
    <citation type="journal article" date="2023" name="Genome Announc.">
        <title>Pan-Genome Analyses of the Genus Cohnella and Proposal of the Novel Species Cohnella silvisoli sp. nov., Isolated from Forest Soil.</title>
        <authorList>
            <person name="Wang C."/>
            <person name="Mao L."/>
            <person name="Bao G."/>
            <person name="Zhu H."/>
        </authorList>
    </citation>
    <scope>NUCLEOTIDE SEQUENCE [LARGE SCALE GENOMIC DNA]</scope>
    <source>
        <strain evidence="5 6">NL03-T5-1</strain>
    </source>
</reference>
<dbReference type="SUPFAM" id="SSF47413">
    <property type="entry name" value="lambda repressor-like DNA-binding domains"/>
    <property type="match status" value="1"/>
</dbReference>
<organism evidence="5 6">
    <name type="scientific">Cohnella silvisoli</name>
    <dbReference type="NCBI Taxonomy" id="2873699"/>
    <lineage>
        <taxon>Bacteria</taxon>
        <taxon>Bacillati</taxon>
        <taxon>Bacillota</taxon>
        <taxon>Bacilli</taxon>
        <taxon>Bacillales</taxon>
        <taxon>Paenibacillaceae</taxon>
        <taxon>Cohnella</taxon>
    </lineage>
</organism>
<dbReference type="Pfam" id="PF00356">
    <property type="entry name" value="LacI"/>
    <property type="match status" value="1"/>
</dbReference>
<dbReference type="SUPFAM" id="SSF53822">
    <property type="entry name" value="Periplasmic binding protein-like I"/>
    <property type="match status" value="1"/>
</dbReference>
<sequence>MVTIKKVAEAAGVSVSTVSRALTGSKKVNEAVKKRIIKIVQELNYTPNLSARALTGKGTKLIGMVVPEVESNYYAQLIDHVETELSARGYALMIATTGFDSEKGLKTLDILMGRNVDGILYADLIGKGNKGLFEKSKINLSCPTIFFDPVSEIAGRECVVIDEAHGIALLVRHLAELGHRSIGFIGEALSKERRLSPFRKALADSELVFDEKFVRTDGAERFELGGYLRMKELIASGELPTAIIASYDYIAIGAMKALHEHSIRVPEDLSIAGYDNIRESEYVFSPLTTICPPIKEAAFRAVHILTEAIENERQSLAARTVFYPELVVRQSTGVPGKQSISAGN</sequence>
<dbReference type="InterPro" id="IPR010982">
    <property type="entry name" value="Lambda_DNA-bd_dom_sf"/>
</dbReference>
<evidence type="ECO:0000259" key="4">
    <source>
        <dbReference type="PROSITE" id="PS50932"/>
    </source>
</evidence>
<dbReference type="PROSITE" id="PS50932">
    <property type="entry name" value="HTH_LACI_2"/>
    <property type="match status" value="1"/>
</dbReference>
<dbReference type="InterPro" id="IPR000843">
    <property type="entry name" value="HTH_LacI"/>
</dbReference>
<dbReference type="GO" id="GO:0003677">
    <property type="term" value="F:DNA binding"/>
    <property type="evidence" value="ECO:0007669"/>
    <property type="project" value="UniProtKB-KW"/>
</dbReference>
<accession>A0ABV1L2K0</accession>